<evidence type="ECO:0000256" key="1">
    <source>
        <dbReference type="ARBA" id="ARBA00006914"/>
    </source>
</evidence>
<dbReference type="Proteomes" id="UP000192247">
    <property type="component" value="Unassembled WGS sequence"/>
</dbReference>
<dbReference type="PANTHER" id="PTHR23077">
    <property type="entry name" value="AAA-FAMILY ATPASE"/>
    <property type="match status" value="1"/>
</dbReference>
<dbReference type="InterPro" id="IPR050168">
    <property type="entry name" value="AAA_ATPase_domain"/>
</dbReference>
<dbReference type="GO" id="GO:1990275">
    <property type="term" value="F:preribosome binding"/>
    <property type="evidence" value="ECO:0007669"/>
    <property type="project" value="TreeGrafter"/>
</dbReference>
<dbReference type="InterPro" id="IPR003960">
    <property type="entry name" value="ATPase_AAA_CS"/>
</dbReference>
<protein>
    <submittedName>
        <fullName evidence="5">Nuclear valosin-containing protein-like</fullName>
    </submittedName>
</protein>
<gene>
    <name evidence="5" type="ORF">BIW11_14258</name>
</gene>
<feature type="domain" description="AAA+ ATPase" evidence="4">
    <location>
        <begin position="543"/>
        <end position="681"/>
    </location>
</feature>
<dbReference type="EMBL" id="MNPL01033102">
    <property type="protein sequence ID" value="OQR66283.1"/>
    <property type="molecule type" value="Genomic_DNA"/>
</dbReference>
<dbReference type="OrthoDB" id="27435at2759"/>
<dbReference type="InterPro" id="IPR031996">
    <property type="entry name" value="NVL2_nucleolin-bd"/>
</dbReference>
<dbReference type="Gene3D" id="3.40.50.300">
    <property type="entry name" value="P-loop containing nucleotide triphosphate hydrolases"/>
    <property type="match status" value="2"/>
</dbReference>
<sequence>MLGATAQASPMAVSLEHVRVSAFSHGGYREPTVFDLAVGGPGSDGWETSDVMIDPVLMRRCKTILAESGGRILDADDLTDALRRKHPEYDRRKRAVFKVLISEYFRVLDVDEEIAEVNRTEDNVANRSLANLYSSAAPKQTSDVLVLKPPGLKKRPAEGQADVDNEVEQTIKRKKAGKVEKEVQLTYPTMKLSDVGGMEDKLLEVVNLLMHMTHPELYRHLGVLPPRGFLLHGPPGCGKTMLAGAIAGELGLPLLKVAAPEIIAGVSGESEQRIRDLFEQAVAAAPCVFFIDEIDAVTPKRETAQREMERRIVAQLLACVDDLSSRELPKEVLLIGATNRPDSLDPALRRAGRFDREIALGIPSETSRSCILRVLCKTLRLEGDFDFDRVAHLTPGFVGADLTALTREATVLAVRRLIRSIEAKQMPKEPADIAEPVQDNEPQGIRQKQSDTLAMLLKQSLSTLKANWTLSEAELDSLRILESDFVEAIGLVQPSAKREGFATVPNVTWADVGAMTDIRETLQVHIMAAVKHREQYDALGLNTSTGILMHGPPGCGKTLIAKAIANESGINFISVKGPELLNMYVGESERAIRQVFQRARASAPCVIFFDELDALCPRRSDGADGGGPTSRVVNQLLTEMDGLEPRKQVFVLAATNRPDIIDPAMLRPGRLDHIIHIGLPSRGDRVDILRALTKNATKPPISGVTLDELADRTDKFSGAELAALVKTASINALTEQFLKEDPNGKVVLGNEHFDGALEKLMKSKNRKGKQAAANMPLGTAYEQCI</sequence>
<dbReference type="Gene3D" id="1.10.8.60">
    <property type="match status" value="2"/>
</dbReference>
<dbReference type="Gene3D" id="1.10.10.2010">
    <property type="match status" value="1"/>
</dbReference>
<dbReference type="FunFam" id="3.40.50.300:FF:000600">
    <property type="entry name" value="Nuclear valosin-containing protein-like"/>
    <property type="match status" value="1"/>
</dbReference>
<accession>A0A1V9WYD0</accession>
<dbReference type="Pfam" id="PF17862">
    <property type="entry name" value="AAA_lid_3"/>
    <property type="match status" value="2"/>
</dbReference>
<dbReference type="InParanoid" id="A0A1V9WYD0"/>
<name>A0A1V9WYD0_9ACAR</name>
<comment type="caution">
    <text evidence="5">The sequence shown here is derived from an EMBL/GenBank/DDBJ whole genome shotgun (WGS) entry which is preliminary data.</text>
</comment>
<evidence type="ECO:0000313" key="5">
    <source>
        <dbReference type="EMBL" id="OQR66283.1"/>
    </source>
</evidence>
<dbReference type="Pfam" id="PF00004">
    <property type="entry name" value="AAA"/>
    <property type="match status" value="2"/>
</dbReference>
<dbReference type="FunCoup" id="A0A1V9WYD0">
    <property type="interactions" value="1861"/>
</dbReference>
<dbReference type="InterPro" id="IPR041569">
    <property type="entry name" value="AAA_lid_3"/>
</dbReference>
<feature type="domain" description="AAA+ ATPase" evidence="4">
    <location>
        <begin position="225"/>
        <end position="364"/>
    </location>
</feature>
<keyword evidence="2" id="KW-0547">Nucleotide-binding</keyword>
<dbReference type="FunFam" id="3.40.50.300:FF:000149">
    <property type="entry name" value="Nuclear valosin-containing protein-like"/>
    <property type="match status" value="1"/>
</dbReference>
<evidence type="ECO:0000259" key="4">
    <source>
        <dbReference type="SMART" id="SM00382"/>
    </source>
</evidence>
<dbReference type="InterPro" id="IPR003593">
    <property type="entry name" value="AAA+_ATPase"/>
</dbReference>
<dbReference type="GO" id="GO:0005634">
    <property type="term" value="C:nucleus"/>
    <property type="evidence" value="ECO:0007669"/>
    <property type="project" value="TreeGrafter"/>
</dbReference>
<dbReference type="AlphaFoldDB" id="A0A1V9WYD0"/>
<dbReference type="GO" id="GO:0003723">
    <property type="term" value="F:RNA binding"/>
    <property type="evidence" value="ECO:0007669"/>
    <property type="project" value="TreeGrafter"/>
</dbReference>
<dbReference type="PANTHER" id="PTHR23077:SF171">
    <property type="entry name" value="NUCLEAR VALOSIN-CONTAINING PROTEIN-LIKE"/>
    <property type="match status" value="1"/>
</dbReference>
<evidence type="ECO:0000313" key="6">
    <source>
        <dbReference type="Proteomes" id="UP000192247"/>
    </source>
</evidence>
<evidence type="ECO:0000256" key="2">
    <source>
        <dbReference type="ARBA" id="ARBA00022741"/>
    </source>
</evidence>
<dbReference type="PROSITE" id="PS00674">
    <property type="entry name" value="AAA"/>
    <property type="match status" value="1"/>
</dbReference>
<dbReference type="SMART" id="SM00382">
    <property type="entry name" value="AAA"/>
    <property type="match status" value="2"/>
</dbReference>
<dbReference type="InterPro" id="IPR038100">
    <property type="entry name" value="NLV2_N_sf"/>
</dbReference>
<organism evidence="5 6">
    <name type="scientific">Tropilaelaps mercedesae</name>
    <dbReference type="NCBI Taxonomy" id="418985"/>
    <lineage>
        <taxon>Eukaryota</taxon>
        <taxon>Metazoa</taxon>
        <taxon>Ecdysozoa</taxon>
        <taxon>Arthropoda</taxon>
        <taxon>Chelicerata</taxon>
        <taxon>Arachnida</taxon>
        <taxon>Acari</taxon>
        <taxon>Parasitiformes</taxon>
        <taxon>Mesostigmata</taxon>
        <taxon>Gamasina</taxon>
        <taxon>Dermanyssoidea</taxon>
        <taxon>Laelapidae</taxon>
        <taxon>Tropilaelaps</taxon>
    </lineage>
</organism>
<dbReference type="GO" id="GO:0042254">
    <property type="term" value="P:ribosome biogenesis"/>
    <property type="evidence" value="ECO:0007669"/>
    <property type="project" value="TreeGrafter"/>
</dbReference>
<keyword evidence="3" id="KW-0067">ATP-binding</keyword>
<dbReference type="GO" id="GO:0005524">
    <property type="term" value="F:ATP binding"/>
    <property type="evidence" value="ECO:0007669"/>
    <property type="project" value="UniProtKB-KW"/>
</dbReference>
<dbReference type="InterPro" id="IPR003959">
    <property type="entry name" value="ATPase_AAA_core"/>
</dbReference>
<dbReference type="InterPro" id="IPR027417">
    <property type="entry name" value="P-loop_NTPase"/>
</dbReference>
<comment type="similarity">
    <text evidence="1">Belongs to the AAA ATPase family.</text>
</comment>
<evidence type="ECO:0000256" key="3">
    <source>
        <dbReference type="ARBA" id="ARBA00022840"/>
    </source>
</evidence>
<reference evidence="5 6" key="1">
    <citation type="journal article" date="2017" name="Gigascience">
        <title>Draft genome of the honey bee ectoparasitic mite, Tropilaelaps mercedesae, is shaped by the parasitic life history.</title>
        <authorList>
            <person name="Dong X."/>
            <person name="Armstrong S.D."/>
            <person name="Xia D."/>
            <person name="Makepeace B.L."/>
            <person name="Darby A.C."/>
            <person name="Kadowaki T."/>
        </authorList>
    </citation>
    <scope>NUCLEOTIDE SEQUENCE [LARGE SCALE GENOMIC DNA]</scope>
    <source>
        <strain evidence="5">Wuxi-XJTLU</strain>
    </source>
</reference>
<proteinExistence type="inferred from homology"/>
<dbReference type="Pfam" id="PF16725">
    <property type="entry name" value="Nucleolin_bd"/>
    <property type="match status" value="1"/>
</dbReference>
<dbReference type="STRING" id="418985.A0A1V9WYD0"/>
<dbReference type="SUPFAM" id="SSF52540">
    <property type="entry name" value="P-loop containing nucleoside triphosphate hydrolases"/>
    <property type="match status" value="2"/>
</dbReference>
<dbReference type="GO" id="GO:0016887">
    <property type="term" value="F:ATP hydrolysis activity"/>
    <property type="evidence" value="ECO:0007669"/>
    <property type="project" value="InterPro"/>
</dbReference>
<keyword evidence="6" id="KW-1185">Reference proteome</keyword>